<organism evidence="2 3">
    <name type="scientific">Flavimaricola marinus</name>
    <dbReference type="NCBI Taxonomy" id="1819565"/>
    <lineage>
        <taxon>Bacteria</taxon>
        <taxon>Pseudomonadati</taxon>
        <taxon>Pseudomonadota</taxon>
        <taxon>Alphaproteobacteria</taxon>
        <taxon>Rhodobacterales</taxon>
        <taxon>Paracoccaceae</taxon>
        <taxon>Flavimaricola</taxon>
    </lineage>
</organism>
<dbReference type="RefSeq" id="WP_093990708.1">
    <property type="nucleotide sequence ID" value="NZ_FXZK01000001.1"/>
</dbReference>
<evidence type="ECO:0000256" key="1">
    <source>
        <dbReference type="SAM" id="SignalP"/>
    </source>
</evidence>
<feature type="signal peptide" evidence="1">
    <location>
        <begin position="1"/>
        <end position="22"/>
    </location>
</feature>
<dbReference type="PROSITE" id="PS51257">
    <property type="entry name" value="PROKAR_LIPOPROTEIN"/>
    <property type="match status" value="1"/>
</dbReference>
<gene>
    <name evidence="2" type="ORF">LOM8899_00671</name>
</gene>
<reference evidence="2 3" key="1">
    <citation type="submission" date="2017-05" db="EMBL/GenBank/DDBJ databases">
        <authorList>
            <person name="Song R."/>
            <person name="Chenine A.L."/>
            <person name="Ruprecht R.M."/>
        </authorList>
    </citation>
    <scope>NUCLEOTIDE SEQUENCE [LARGE SCALE GENOMIC DNA]</scope>
    <source>
        <strain evidence="2 3">CECT 8899</strain>
    </source>
</reference>
<evidence type="ECO:0008006" key="4">
    <source>
        <dbReference type="Google" id="ProtNLM"/>
    </source>
</evidence>
<name>A0A238LAU2_9RHOB</name>
<dbReference type="EMBL" id="FXZK01000001">
    <property type="protein sequence ID" value="SMY06544.1"/>
    <property type="molecule type" value="Genomic_DNA"/>
</dbReference>
<dbReference type="OrthoDB" id="7869656at2"/>
<feature type="chain" id="PRO_5012059622" description="Lipoprotein" evidence="1">
    <location>
        <begin position="23"/>
        <end position="91"/>
    </location>
</feature>
<proteinExistence type="predicted"/>
<keyword evidence="3" id="KW-1185">Reference proteome</keyword>
<evidence type="ECO:0000313" key="3">
    <source>
        <dbReference type="Proteomes" id="UP000201613"/>
    </source>
</evidence>
<dbReference type="AlphaFoldDB" id="A0A238LAU2"/>
<protein>
    <recommendedName>
        <fullName evidence="4">Lipoprotein</fullName>
    </recommendedName>
</protein>
<evidence type="ECO:0000313" key="2">
    <source>
        <dbReference type="EMBL" id="SMY06544.1"/>
    </source>
</evidence>
<accession>A0A238LAU2</accession>
<dbReference type="Proteomes" id="UP000201613">
    <property type="component" value="Unassembled WGS sequence"/>
</dbReference>
<keyword evidence="1" id="KW-0732">Signal</keyword>
<sequence length="91" mass="9370">MPRLLPLLLLPILAACDPATMASIPGFEPPPPPPPPTLPAAVAAVLPPGTPVNTVFQDGNGCYLFSIELTDPPSGFPVRDDAGNQICEAQA</sequence>